<evidence type="ECO:0000256" key="1">
    <source>
        <dbReference type="ARBA" id="ARBA00000799"/>
    </source>
</evidence>
<evidence type="ECO:0000256" key="5">
    <source>
        <dbReference type="ARBA" id="ARBA00041564"/>
    </source>
</evidence>
<dbReference type="NCBIfam" id="TIGR00543">
    <property type="entry name" value="isochor_syn"/>
    <property type="match status" value="1"/>
</dbReference>
<dbReference type="Gene3D" id="3.60.120.10">
    <property type="entry name" value="Anthranilate synthase"/>
    <property type="match status" value="1"/>
</dbReference>
<keyword evidence="8" id="KW-1185">Reference proteome</keyword>
<dbReference type="PANTHER" id="PTHR42839:SF2">
    <property type="entry name" value="ISOCHORISMATE SYNTHASE ENTC"/>
    <property type="match status" value="1"/>
</dbReference>
<keyword evidence="4" id="KW-0413">Isomerase</keyword>
<dbReference type="Pfam" id="PF00425">
    <property type="entry name" value="Chorismate_bind"/>
    <property type="match status" value="1"/>
</dbReference>
<dbReference type="InterPro" id="IPR015890">
    <property type="entry name" value="Chorismate_C"/>
</dbReference>
<protein>
    <recommendedName>
        <fullName evidence="3">isochorismate synthase</fullName>
        <ecNumber evidence="3">5.4.4.2</ecNumber>
    </recommendedName>
    <alternativeName>
        <fullName evidence="5">Isochorismate mutase</fullName>
    </alternativeName>
</protein>
<reference evidence="7 8" key="1">
    <citation type="submission" date="2021-06" db="EMBL/GenBank/DDBJ databases">
        <title>Whole genome sequences of Flavobacterium sp. KK2020170 and assembly.</title>
        <authorList>
            <person name="Kitahara K."/>
            <person name="Miyoshi S."/>
            <person name="Uesaka K."/>
        </authorList>
    </citation>
    <scope>NUCLEOTIDE SEQUENCE [LARGE SCALE GENOMIC DNA]</scope>
    <source>
        <strain evidence="7 8">KK2020170</strain>
    </source>
</reference>
<dbReference type="PANTHER" id="PTHR42839">
    <property type="entry name" value="ISOCHORISMATE SYNTHASE ENTC"/>
    <property type="match status" value="1"/>
</dbReference>
<comment type="catalytic activity">
    <reaction evidence="1">
        <text>chorismate = isochorismate</text>
        <dbReference type="Rhea" id="RHEA:18985"/>
        <dbReference type="ChEBI" id="CHEBI:29748"/>
        <dbReference type="ChEBI" id="CHEBI:29780"/>
        <dbReference type="EC" id="5.4.4.2"/>
    </reaction>
</comment>
<evidence type="ECO:0000256" key="2">
    <source>
        <dbReference type="ARBA" id="ARBA00005297"/>
    </source>
</evidence>
<dbReference type="InterPro" id="IPR004561">
    <property type="entry name" value="IsoChor_synthase"/>
</dbReference>
<evidence type="ECO:0000313" key="8">
    <source>
        <dbReference type="Proteomes" id="UP000825258"/>
    </source>
</evidence>
<feature type="domain" description="Chorismate-utilising enzyme C-terminal" evidence="6">
    <location>
        <begin position="97"/>
        <end position="344"/>
    </location>
</feature>
<evidence type="ECO:0000313" key="7">
    <source>
        <dbReference type="EMBL" id="BCY29287.1"/>
    </source>
</evidence>
<gene>
    <name evidence="7" type="primary">menF</name>
    <name evidence="7" type="ORF">KK2020170_21550</name>
</gene>
<accession>A0ABM7S8P4</accession>
<evidence type="ECO:0000259" key="6">
    <source>
        <dbReference type="Pfam" id="PF00425"/>
    </source>
</evidence>
<dbReference type="RefSeq" id="WP_221258375.1">
    <property type="nucleotide sequence ID" value="NZ_AP024749.1"/>
</dbReference>
<sequence length="353" mass="40460">MSDFFQKVSQQYNQKLAFVMYSKPNSSTSFGLLQEDSNSYFLENYERKGFILNSFTSEKKILFPLDKCLQISTENNFEGIETTSELKETYSEEVKLKFENLVKNAIEEIEVGNYKKIVTSRSETVSIPDFDFIKSFKVLVQLYPTAFKYCAFHPEIGMWMGATPEQLLKVNKNTIQTVALAGTKTKDKIDEDWGEKEVVEQQLVTDFIVESLEPFIAEKSVSEPYTYQAGNLLHIKTDISAQLKNKMQLGEVINILHPTPAVCGFPKEKAKDFILENEGYNREFYAGFLGELNYEAVNQECENSDLFVNLRCMKIENKIANIYVGCGITKDSQPELEFFETVNKSKTIKKVLK</sequence>
<dbReference type="EC" id="5.4.4.2" evidence="3"/>
<comment type="similarity">
    <text evidence="2">Belongs to the isochorismate synthase family.</text>
</comment>
<evidence type="ECO:0000256" key="4">
    <source>
        <dbReference type="ARBA" id="ARBA00023235"/>
    </source>
</evidence>
<dbReference type="SUPFAM" id="SSF56322">
    <property type="entry name" value="ADC synthase"/>
    <property type="match status" value="1"/>
</dbReference>
<dbReference type="InterPro" id="IPR005801">
    <property type="entry name" value="ADC_synthase"/>
</dbReference>
<proteinExistence type="inferred from homology"/>
<evidence type="ECO:0000256" key="3">
    <source>
        <dbReference type="ARBA" id="ARBA00012824"/>
    </source>
</evidence>
<name>A0ABM7S8P4_9FLAO</name>
<dbReference type="Proteomes" id="UP000825258">
    <property type="component" value="Chromosome"/>
</dbReference>
<organism evidence="7 8">
    <name type="scientific">Flavobacterium okayamense</name>
    <dbReference type="NCBI Taxonomy" id="2830782"/>
    <lineage>
        <taxon>Bacteria</taxon>
        <taxon>Pseudomonadati</taxon>
        <taxon>Bacteroidota</taxon>
        <taxon>Flavobacteriia</taxon>
        <taxon>Flavobacteriales</taxon>
        <taxon>Flavobacteriaceae</taxon>
        <taxon>Flavobacterium</taxon>
    </lineage>
</organism>
<dbReference type="EMBL" id="AP024749">
    <property type="protein sequence ID" value="BCY29287.1"/>
    <property type="molecule type" value="Genomic_DNA"/>
</dbReference>